<name>A0AAI9CR38_9VIBR</name>
<evidence type="ECO:0000313" key="3">
    <source>
        <dbReference type="Proteomes" id="UP001253463"/>
    </source>
</evidence>
<evidence type="ECO:0000256" key="1">
    <source>
        <dbReference type="SAM" id="SignalP"/>
    </source>
</evidence>
<dbReference type="Proteomes" id="UP001253463">
    <property type="component" value="Unassembled WGS sequence"/>
</dbReference>
<proteinExistence type="predicted"/>
<protein>
    <submittedName>
        <fullName evidence="2">Uncharacterized protein</fullName>
    </submittedName>
</protein>
<dbReference type="AlphaFoldDB" id="A0AAI9CR38"/>
<keyword evidence="1" id="KW-0732">Signal</keyword>
<gene>
    <name evidence="2" type="ORF">RZY48_000220</name>
</gene>
<organism evidence="2 3">
    <name type="scientific">Vibrio navarrensis</name>
    <dbReference type="NCBI Taxonomy" id="29495"/>
    <lineage>
        <taxon>Bacteria</taxon>
        <taxon>Pseudomonadati</taxon>
        <taxon>Pseudomonadota</taxon>
        <taxon>Gammaproteobacteria</taxon>
        <taxon>Vibrionales</taxon>
        <taxon>Vibrionaceae</taxon>
        <taxon>Vibrio</taxon>
    </lineage>
</organism>
<feature type="signal peptide" evidence="1">
    <location>
        <begin position="1"/>
        <end position="22"/>
    </location>
</feature>
<comment type="caution">
    <text evidence="2">The sequence shown here is derived from an EMBL/GenBank/DDBJ whole genome shotgun (WGS) entry which is preliminary data.</text>
</comment>
<sequence>MSMLKNLIIASFYLLLSQHAYASCVLPEERSVMLEDEMYEACQSIDEHESDAVILHLDDQQTTQQKDYWDEWALKPEDSPVISQNLASNHFGIGFWLPEEYQKEAQSMTTEEWLRSHGVLFSIGFGDKKAGHPRMRFDYRWHDTSEGDVMMQIELPF</sequence>
<accession>A0AAI9CR38</accession>
<evidence type="ECO:0000313" key="2">
    <source>
        <dbReference type="EMBL" id="ELN6930854.1"/>
    </source>
</evidence>
<feature type="chain" id="PRO_5042547912" evidence="1">
    <location>
        <begin position="23"/>
        <end position="157"/>
    </location>
</feature>
<reference evidence="2" key="1">
    <citation type="submission" date="2023-10" db="EMBL/GenBank/DDBJ databases">
        <authorList>
            <consortium name="PulseNet: The National Subtyping Network for Foodborne Disease Surveillance"/>
        </authorList>
    </citation>
    <scope>NUCLEOTIDE SEQUENCE</scope>
    <source>
        <strain evidence="2">PNUSAV004886</strain>
    </source>
</reference>
<dbReference type="EMBL" id="ABNSCA010000001">
    <property type="protein sequence ID" value="ELN6930854.1"/>
    <property type="molecule type" value="Genomic_DNA"/>
</dbReference>